<organism evidence="4 5">
    <name type="scientific">Corynebacterium diphtheriae</name>
    <dbReference type="NCBI Taxonomy" id="1717"/>
    <lineage>
        <taxon>Bacteria</taxon>
        <taxon>Bacillati</taxon>
        <taxon>Actinomycetota</taxon>
        <taxon>Actinomycetes</taxon>
        <taxon>Mycobacteriales</taxon>
        <taxon>Corynebacteriaceae</taxon>
        <taxon>Corynebacterium</taxon>
    </lineage>
</organism>
<dbReference type="InterPro" id="IPR010099">
    <property type="entry name" value="SDR39U1"/>
</dbReference>
<dbReference type="SUPFAM" id="SSF51735">
    <property type="entry name" value="NAD(P)-binding Rossmann-fold domains"/>
    <property type="match status" value="1"/>
</dbReference>
<name>A0A0D6GBI8_CORDP</name>
<dbReference type="Gene3D" id="3.30.530.20">
    <property type="match status" value="1"/>
</dbReference>
<dbReference type="Gene3D" id="3.40.50.720">
    <property type="entry name" value="NAD(P)-binding Rossmann-like Domain"/>
    <property type="match status" value="1"/>
</dbReference>
<dbReference type="Pfam" id="PF01370">
    <property type="entry name" value="Epimerase"/>
    <property type="match status" value="1"/>
</dbReference>
<dbReference type="InterPro" id="IPR036291">
    <property type="entry name" value="NAD(P)-bd_dom_sf"/>
</dbReference>
<dbReference type="Proteomes" id="UP000480222">
    <property type="component" value="Unassembled WGS sequence"/>
</dbReference>
<comment type="similarity">
    <text evidence="1">Belongs to the NAD(P)-dependent epimerase/dehydratase family. SDR39U1 subfamily.</text>
</comment>
<comment type="caution">
    <text evidence="4">The sequence shown here is derived from an EMBL/GenBank/DDBJ whole genome shotgun (WGS) entry which is preliminary data.</text>
</comment>
<evidence type="ECO:0000313" key="5">
    <source>
        <dbReference type="Proteomes" id="UP000480222"/>
    </source>
</evidence>
<dbReference type="SUPFAM" id="SSF55961">
    <property type="entry name" value="Bet v1-like"/>
    <property type="match status" value="1"/>
</dbReference>
<dbReference type="Pfam" id="PF08338">
    <property type="entry name" value="DUF1731"/>
    <property type="match status" value="1"/>
</dbReference>
<dbReference type="InterPro" id="IPR013549">
    <property type="entry name" value="DUF1731"/>
</dbReference>
<dbReference type="GeneID" id="29421028"/>
<dbReference type="PANTHER" id="PTHR11092">
    <property type="entry name" value="SUGAR NUCLEOTIDE EPIMERASE RELATED"/>
    <property type="match status" value="1"/>
</dbReference>
<dbReference type="KEGG" id="cdip:ERS451417_01336"/>
<dbReference type="InterPro" id="IPR023393">
    <property type="entry name" value="START-like_dom_sf"/>
</dbReference>
<evidence type="ECO:0000313" key="4">
    <source>
        <dbReference type="EMBL" id="CAB0606416.1"/>
    </source>
</evidence>
<gene>
    <name evidence="4" type="ORF">CIP107547_01523</name>
</gene>
<dbReference type="InterPro" id="IPR001509">
    <property type="entry name" value="Epimerase_deHydtase"/>
</dbReference>
<evidence type="ECO:0000256" key="1">
    <source>
        <dbReference type="ARBA" id="ARBA00009353"/>
    </source>
</evidence>
<evidence type="ECO:0000259" key="3">
    <source>
        <dbReference type="Pfam" id="PF08338"/>
    </source>
</evidence>
<dbReference type="AlphaFoldDB" id="A0A0D6GBI8"/>
<dbReference type="CDD" id="cd07820">
    <property type="entry name" value="SRPBCC_3"/>
    <property type="match status" value="1"/>
</dbReference>
<dbReference type="OMA" id="YDPPRRF"/>
<dbReference type="NCBIfam" id="TIGR01777">
    <property type="entry name" value="yfcH"/>
    <property type="match status" value="1"/>
</dbReference>
<dbReference type="EMBL" id="CADDAV010000018">
    <property type="protein sequence ID" value="CAB0606416.1"/>
    <property type="molecule type" value="Genomic_DNA"/>
</dbReference>
<dbReference type="RefSeq" id="WP_014306936.1">
    <property type="nucleotide sequence ID" value="NZ_CAJDYU010000019.1"/>
</dbReference>
<proteinExistence type="inferred from homology"/>
<reference evidence="4 5" key="1">
    <citation type="submission" date="2020-02" db="EMBL/GenBank/DDBJ databases">
        <authorList>
            <person name="Brisse S."/>
        </authorList>
    </citation>
    <scope>NUCLEOTIDE SEQUENCE [LARGE SCALE GENOMIC DNA]</scope>
    <source>
        <strain evidence="4">CIP107547</strain>
    </source>
</reference>
<evidence type="ECO:0000259" key="2">
    <source>
        <dbReference type="Pfam" id="PF01370"/>
    </source>
</evidence>
<sequence length="453" mass="49910">MSLHTSHVIPAPRIDVWEWHTRPGAVFRLTPPFLPLRPIEQATSLAKGTTVFALPAGLRWEARHDLSGYIQHHRFTDVCINAPVKSLASWRHIHDFTDHPSGTLITDTVHTRAPRTTLSPAFAYRQHQLINDIQAQQRFYELTRSNLTESTPLTIGLTGSRGLVGRALTAQLTTLGHTVVQLVRGESKPHQRHWDPAHPAPNLLEGLDALIHLAGEPILGRFNDAHKADIRDSRIEPTRQLSQLVQKSSTCHTMVSASAIGYYGHARGDEILDEGSTQGDDFLAGVCEEWEAASRTDATSNKRIVNIRTGVVMSGRGGMLPVLKAVFSVGLGGPFRGSNPWMSWIAIDDLCDIYIRAVLDPKLSGAINAVAPNPIKNQDFVDALAKELKRPAKMTIPSLGPAILLGQQGAKELALADQRVQPRVLNNLNHYFRYVDIRSCLAHELGGENLLDI</sequence>
<accession>A0A0D6GBI8</accession>
<feature type="domain" description="NAD-dependent epimerase/dehydratase" evidence="2">
    <location>
        <begin position="157"/>
        <end position="360"/>
    </location>
</feature>
<dbReference type="PANTHER" id="PTHR11092:SF0">
    <property type="entry name" value="EPIMERASE FAMILY PROTEIN SDR39U1"/>
    <property type="match status" value="1"/>
</dbReference>
<protein>
    <submittedName>
        <fullName evidence="4">TIGR01777 family protein</fullName>
    </submittedName>
</protein>
<feature type="domain" description="DUF1731" evidence="3">
    <location>
        <begin position="396"/>
        <end position="443"/>
    </location>
</feature>